<dbReference type="Proteomes" id="UP001209540">
    <property type="component" value="Unassembled WGS sequence"/>
</dbReference>
<evidence type="ECO:0000313" key="1">
    <source>
        <dbReference type="EMBL" id="KAI9257132.1"/>
    </source>
</evidence>
<sequence length="109" mass="12003">MNVISSRAIYSMRIVRTIKTPGDHDTLSTSTQSGLCRYHGIEHYCIKTLAVSNHGALESGANVLATWTMGASPHGKYSETPFFASWEFRGNDADSGNLKHLGAHYLEFL</sequence>
<organism evidence="1 2">
    <name type="scientific">Phascolomyces articulosus</name>
    <dbReference type="NCBI Taxonomy" id="60185"/>
    <lineage>
        <taxon>Eukaryota</taxon>
        <taxon>Fungi</taxon>
        <taxon>Fungi incertae sedis</taxon>
        <taxon>Mucoromycota</taxon>
        <taxon>Mucoromycotina</taxon>
        <taxon>Mucoromycetes</taxon>
        <taxon>Mucorales</taxon>
        <taxon>Lichtheimiaceae</taxon>
        <taxon>Phascolomyces</taxon>
    </lineage>
</organism>
<gene>
    <name evidence="1" type="ORF">BDA99DRAFT_539238</name>
</gene>
<dbReference type="EMBL" id="JAIXMP010000020">
    <property type="protein sequence ID" value="KAI9257132.1"/>
    <property type="molecule type" value="Genomic_DNA"/>
</dbReference>
<proteinExistence type="predicted"/>
<keyword evidence="2" id="KW-1185">Reference proteome</keyword>
<name>A0AAD5PC34_9FUNG</name>
<reference evidence="1" key="1">
    <citation type="journal article" date="2022" name="IScience">
        <title>Evolution of zygomycete secretomes and the origins of terrestrial fungal ecologies.</title>
        <authorList>
            <person name="Chang Y."/>
            <person name="Wang Y."/>
            <person name="Mondo S."/>
            <person name="Ahrendt S."/>
            <person name="Andreopoulos W."/>
            <person name="Barry K."/>
            <person name="Beard J."/>
            <person name="Benny G.L."/>
            <person name="Blankenship S."/>
            <person name="Bonito G."/>
            <person name="Cuomo C."/>
            <person name="Desiro A."/>
            <person name="Gervers K.A."/>
            <person name="Hundley H."/>
            <person name="Kuo A."/>
            <person name="LaButti K."/>
            <person name="Lang B.F."/>
            <person name="Lipzen A."/>
            <person name="O'Donnell K."/>
            <person name="Pangilinan J."/>
            <person name="Reynolds N."/>
            <person name="Sandor L."/>
            <person name="Smith M.E."/>
            <person name="Tsang A."/>
            <person name="Grigoriev I.V."/>
            <person name="Stajich J.E."/>
            <person name="Spatafora J.W."/>
        </authorList>
    </citation>
    <scope>NUCLEOTIDE SEQUENCE</scope>
    <source>
        <strain evidence="1">RSA 2281</strain>
    </source>
</reference>
<evidence type="ECO:0000313" key="2">
    <source>
        <dbReference type="Proteomes" id="UP001209540"/>
    </source>
</evidence>
<protein>
    <submittedName>
        <fullName evidence="1">Uncharacterized protein</fullName>
    </submittedName>
</protein>
<comment type="caution">
    <text evidence="1">The sequence shown here is derived from an EMBL/GenBank/DDBJ whole genome shotgun (WGS) entry which is preliminary data.</text>
</comment>
<dbReference type="AlphaFoldDB" id="A0AAD5PC34"/>
<accession>A0AAD5PC34</accession>
<reference evidence="1" key="2">
    <citation type="submission" date="2023-02" db="EMBL/GenBank/DDBJ databases">
        <authorList>
            <consortium name="DOE Joint Genome Institute"/>
            <person name="Mondo S.J."/>
            <person name="Chang Y."/>
            <person name="Wang Y."/>
            <person name="Ahrendt S."/>
            <person name="Andreopoulos W."/>
            <person name="Barry K."/>
            <person name="Beard J."/>
            <person name="Benny G.L."/>
            <person name="Blankenship S."/>
            <person name="Bonito G."/>
            <person name="Cuomo C."/>
            <person name="Desiro A."/>
            <person name="Gervers K.A."/>
            <person name="Hundley H."/>
            <person name="Kuo A."/>
            <person name="LaButti K."/>
            <person name="Lang B.F."/>
            <person name="Lipzen A."/>
            <person name="O'Donnell K."/>
            <person name="Pangilinan J."/>
            <person name="Reynolds N."/>
            <person name="Sandor L."/>
            <person name="Smith M.W."/>
            <person name="Tsang A."/>
            <person name="Grigoriev I.V."/>
            <person name="Stajich J.E."/>
            <person name="Spatafora J.W."/>
        </authorList>
    </citation>
    <scope>NUCLEOTIDE SEQUENCE</scope>
    <source>
        <strain evidence="1">RSA 2281</strain>
    </source>
</reference>